<accession>A0A1G4XIA4</accession>
<feature type="transmembrane region" description="Helical" evidence="1">
    <location>
        <begin position="48"/>
        <end position="66"/>
    </location>
</feature>
<evidence type="ECO:0000313" key="3">
    <source>
        <dbReference type="Proteomes" id="UP000198981"/>
    </source>
</evidence>
<organism evidence="2 3">
    <name type="scientific">Klenkia marina</name>
    <dbReference type="NCBI Taxonomy" id="1960309"/>
    <lineage>
        <taxon>Bacteria</taxon>
        <taxon>Bacillati</taxon>
        <taxon>Actinomycetota</taxon>
        <taxon>Actinomycetes</taxon>
        <taxon>Geodermatophilales</taxon>
        <taxon>Geodermatophilaceae</taxon>
        <taxon>Klenkia</taxon>
    </lineage>
</organism>
<proteinExistence type="predicted"/>
<keyword evidence="1" id="KW-0472">Membrane</keyword>
<feature type="transmembrane region" description="Helical" evidence="1">
    <location>
        <begin position="22"/>
        <end position="42"/>
    </location>
</feature>
<keyword evidence="1" id="KW-0812">Transmembrane</keyword>
<dbReference type="EMBL" id="FMUH01000001">
    <property type="protein sequence ID" value="SCX40983.1"/>
    <property type="molecule type" value="Genomic_DNA"/>
</dbReference>
<dbReference type="Proteomes" id="UP000198981">
    <property type="component" value="Unassembled WGS sequence"/>
</dbReference>
<evidence type="ECO:0000256" key="1">
    <source>
        <dbReference type="SAM" id="Phobius"/>
    </source>
</evidence>
<keyword evidence="3" id="KW-1185">Reference proteome</keyword>
<gene>
    <name evidence="2" type="ORF">SAMN03159343_1071</name>
</gene>
<dbReference type="AlphaFoldDB" id="A0A1G4XIA4"/>
<name>A0A1G4XIA4_9ACTN</name>
<protein>
    <submittedName>
        <fullName evidence="2">Uncharacterized protein</fullName>
    </submittedName>
</protein>
<reference evidence="3" key="1">
    <citation type="submission" date="2016-10" db="EMBL/GenBank/DDBJ databases">
        <authorList>
            <person name="Varghese N."/>
            <person name="Submissions S."/>
        </authorList>
    </citation>
    <scope>NUCLEOTIDE SEQUENCE [LARGE SCALE GENOMIC DNA]</scope>
    <source>
        <strain evidence="3">DSM 45722</strain>
    </source>
</reference>
<sequence>MAVGPGFRDGGGMEWMTFLGRLTGWALGGAVLGLVVGLVLLAMGVVDNPFWCVSIGIGVAAVAMPLQQGVSRGR</sequence>
<keyword evidence="1" id="KW-1133">Transmembrane helix</keyword>
<evidence type="ECO:0000313" key="2">
    <source>
        <dbReference type="EMBL" id="SCX40983.1"/>
    </source>
</evidence>